<dbReference type="GO" id="GO:0003968">
    <property type="term" value="F:RNA-directed RNA polymerase activity"/>
    <property type="evidence" value="ECO:0007669"/>
    <property type="project" value="UniProtKB-KW"/>
</dbReference>
<evidence type="ECO:0000256" key="11">
    <source>
        <dbReference type="ARBA" id="ARBA00022844"/>
    </source>
</evidence>
<evidence type="ECO:0000259" key="14">
    <source>
        <dbReference type="PROSITE" id="PS50507"/>
    </source>
</evidence>
<dbReference type="CDD" id="cd23169">
    <property type="entry name" value="ps-ssRNAv-Picornavirales"/>
    <property type="match status" value="1"/>
</dbReference>
<dbReference type="InterPro" id="IPR043502">
    <property type="entry name" value="DNA/RNA_pol_sf"/>
</dbReference>
<feature type="domain" description="RdRp catalytic" evidence="14">
    <location>
        <begin position="2823"/>
        <end position="2959"/>
    </location>
</feature>
<dbReference type="InterPro" id="IPR029053">
    <property type="entry name" value="Viral_coat"/>
</dbReference>
<dbReference type="PROSITE" id="PS51218">
    <property type="entry name" value="SF3_HELICASE_2"/>
    <property type="match status" value="1"/>
</dbReference>
<dbReference type="Pfam" id="PF12264">
    <property type="entry name" value="Waikav_capsid_1"/>
    <property type="match status" value="1"/>
</dbReference>
<dbReference type="SUPFAM" id="SSF88633">
    <property type="entry name" value="Positive stranded ssRNA viruses"/>
    <property type="match status" value="3"/>
</dbReference>
<dbReference type="GO" id="GO:0039694">
    <property type="term" value="P:viral RNA genome replication"/>
    <property type="evidence" value="ECO:0007669"/>
    <property type="project" value="InterPro"/>
</dbReference>
<comment type="subcellular location">
    <subcellularLocation>
        <location evidence="1">Virion</location>
    </subcellularLocation>
</comment>
<dbReference type="CDD" id="cd00205">
    <property type="entry name" value="rhv_like"/>
    <property type="match status" value="1"/>
</dbReference>
<evidence type="ECO:0000256" key="12">
    <source>
        <dbReference type="ARBA" id="ARBA00022953"/>
    </source>
</evidence>
<evidence type="ECO:0000256" key="9">
    <source>
        <dbReference type="ARBA" id="ARBA00022807"/>
    </source>
</evidence>
<organism evidence="16">
    <name type="scientific">Reticulitermes flavipes iflavirus 1</name>
    <dbReference type="NCBI Taxonomy" id="3032232"/>
    <lineage>
        <taxon>Viruses</taxon>
        <taxon>Riboviria</taxon>
        <taxon>Orthornavirae</taxon>
        <taxon>Pisuviricota</taxon>
        <taxon>Pisoniviricetes</taxon>
        <taxon>Picornavirales</taxon>
        <taxon>Iflaviridae</taxon>
        <taxon>Iflavirus</taxon>
    </lineage>
</organism>
<keyword evidence="11" id="KW-0946">Virion</keyword>
<evidence type="ECO:0000256" key="13">
    <source>
        <dbReference type="SAM" id="Phobius"/>
    </source>
</evidence>
<keyword evidence="10" id="KW-0067">ATP-binding</keyword>
<dbReference type="Pfam" id="PF00915">
    <property type="entry name" value="Calici_coat"/>
    <property type="match status" value="1"/>
</dbReference>
<keyword evidence="9" id="KW-0788">Thiol protease</keyword>
<evidence type="ECO:0000259" key="15">
    <source>
        <dbReference type="PROSITE" id="PS51218"/>
    </source>
</evidence>
<keyword evidence="7" id="KW-0547">Nucleotide-binding</keyword>
<evidence type="ECO:0000256" key="5">
    <source>
        <dbReference type="ARBA" id="ARBA00022679"/>
    </source>
</evidence>
<dbReference type="Gene3D" id="3.30.70.270">
    <property type="match status" value="1"/>
</dbReference>
<dbReference type="SUPFAM" id="SSF56672">
    <property type="entry name" value="DNA/RNA polymerases"/>
    <property type="match status" value="1"/>
</dbReference>
<keyword evidence="13" id="KW-0472">Membrane</keyword>
<evidence type="ECO:0000256" key="7">
    <source>
        <dbReference type="ARBA" id="ARBA00022741"/>
    </source>
</evidence>
<evidence type="ECO:0000256" key="4">
    <source>
        <dbReference type="ARBA" id="ARBA00022670"/>
    </source>
</evidence>
<evidence type="ECO:0000256" key="2">
    <source>
        <dbReference type="ARBA" id="ARBA00022484"/>
    </source>
</evidence>
<reference evidence="16" key="1">
    <citation type="journal article" date="2024" name="Microb. Genom.">
        <title>The hidden RNA viruses in Blattodea (cockroach and termite).</title>
        <authorList>
            <person name="Fan J."/>
            <person name="Jiang S."/>
            <person name="Li W."/>
            <person name="Li J."/>
            <person name="Pang R."/>
            <person name="Wu H."/>
        </authorList>
    </citation>
    <scope>NUCLEOTIDE SEQUENCE</scope>
</reference>
<dbReference type="GO" id="GO:0019028">
    <property type="term" value="C:viral capsid"/>
    <property type="evidence" value="ECO:0007669"/>
    <property type="project" value="UniProtKB-KW"/>
</dbReference>
<dbReference type="SUPFAM" id="SSF52540">
    <property type="entry name" value="P-loop containing nucleoside triphosphate hydrolases"/>
    <property type="match status" value="1"/>
</dbReference>
<name>A0AAT9JAD2_9VIRU</name>
<dbReference type="GO" id="GO:0006351">
    <property type="term" value="P:DNA-templated transcription"/>
    <property type="evidence" value="ECO:0007669"/>
    <property type="project" value="InterPro"/>
</dbReference>
<keyword evidence="13" id="KW-0812">Transmembrane</keyword>
<keyword evidence="6" id="KW-0548">Nucleotidyltransferase</keyword>
<dbReference type="InterPro" id="IPR043128">
    <property type="entry name" value="Rev_trsase/Diguanyl_cyclase"/>
</dbReference>
<dbReference type="InterPro" id="IPR014759">
    <property type="entry name" value="Helicase_SF3_ssRNA_vir"/>
</dbReference>
<keyword evidence="12" id="KW-0693">Viral RNA replication</keyword>
<dbReference type="GO" id="GO:0003723">
    <property type="term" value="F:RNA binding"/>
    <property type="evidence" value="ECO:0007669"/>
    <property type="project" value="InterPro"/>
</dbReference>
<dbReference type="Pfam" id="PF00680">
    <property type="entry name" value="RdRP_1"/>
    <property type="match status" value="1"/>
</dbReference>
<dbReference type="Gene3D" id="2.60.120.20">
    <property type="match status" value="3"/>
</dbReference>
<dbReference type="InterPro" id="IPR027417">
    <property type="entry name" value="P-loop_NTPase"/>
</dbReference>
<dbReference type="InterPro" id="IPR007094">
    <property type="entry name" value="RNA-dir_pol_PSvirus"/>
</dbReference>
<dbReference type="GO" id="GO:0008234">
    <property type="term" value="F:cysteine-type peptidase activity"/>
    <property type="evidence" value="ECO:0007669"/>
    <property type="project" value="UniProtKB-KW"/>
</dbReference>
<dbReference type="EMBL" id="BK063175">
    <property type="protein sequence ID" value="DBA56420.1"/>
    <property type="molecule type" value="Genomic_RNA"/>
</dbReference>
<keyword evidence="8" id="KW-0378">Hydrolase</keyword>
<keyword evidence="3" id="KW-0167">Capsid protein</keyword>
<dbReference type="PROSITE" id="PS50507">
    <property type="entry name" value="RDRP_SSRNA_POS"/>
    <property type="match status" value="1"/>
</dbReference>
<dbReference type="InterPro" id="IPR004005">
    <property type="entry name" value="Calicivirus_coat"/>
</dbReference>
<feature type="transmembrane region" description="Helical" evidence="13">
    <location>
        <begin position="2249"/>
        <end position="2277"/>
    </location>
</feature>
<keyword evidence="5" id="KW-0808">Transferase</keyword>
<evidence type="ECO:0000256" key="1">
    <source>
        <dbReference type="ARBA" id="ARBA00004328"/>
    </source>
</evidence>
<dbReference type="GO" id="GO:0030430">
    <property type="term" value="C:host cell cytoplasm"/>
    <property type="evidence" value="ECO:0007669"/>
    <property type="project" value="UniProtKB-SubCell"/>
</dbReference>
<feature type="domain" description="SF3 helicase" evidence="15">
    <location>
        <begin position="1626"/>
        <end position="1790"/>
    </location>
</feature>
<dbReference type="InterPro" id="IPR001205">
    <property type="entry name" value="RNA-dir_pol_C"/>
</dbReference>
<protein>
    <recommendedName>
        <fullName evidence="17">Genome polyprotein</fullName>
    </recommendedName>
</protein>
<evidence type="ECO:0008006" key="17">
    <source>
        <dbReference type="Google" id="ProtNLM"/>
    </source>
</evidence>
<evidence type="ECO:0000256" key="3">
    <source>
        <dbReference type="ARBA" id="ARBA00022561"/>
    </source>
</evidence>
<dbReference type="GO" id="GO:0005524">
    <property type="term" value="F:ATP binding"/>
    <property type="evidence" value="ECO:0007669"/>
    <property type="project" value="UniProtKB-KW"/>
</dbReference>
<dbReference type="GO" id="GO:0006508">
    <property type="term" value="P:proteolysis"/>
    <property type="evidence" value="ECO:0007669"/>
    <property type="project" value="UniProtKB-KW"/>
</dbReference>
<dbReference type="InterPro" id="IPR014872">
    <property type="entry name" value="Dicistrovirus_capsid-polyPr_C"/>
</dbReference>
<evidence type="ECO:0000256" key="8">
    <source>
        <dbReference type="ARBA" id="ARBA00022801"/>
    </source>
</evidence>
<keyword evidence="13" id="KW-1133">Transmembrane helix</keyword>
<evidence type="ECO:0000256" key="10">
    <source>
        <dbReference type="ARBA" id="ARBA00022840"/>
    </source>
</evidence>
<sequence length="3096" mass="350502">MSSVTFISEKADNLLSNSDVQVLSSASNVLESSFSLIPSLGSGEQQALPAVKEVCIAGNVLPISFAQKALEWGVESGTWQTRDELLQQAFPDQYKKEKVLESMRLWAIKRKQHRDSLPKAVIEVQIPSKQWSRLRKRVIQGPQLWKQARVEKRNLERRNRQGILPTSMKQRLRELRKATRERKKKILEESFKIDSRFAHLYTRDDIPRGVKCATSKKQIKQRSALPESGQLWTDEELLCRPKLVVHVPKFRQARLGDMLDRQIKKHRVVIGGFGSKIYEYRPPSCLAVLAEALVFAKAKQLEKRSPGFLEFLQEQQLDAEPNMETPHGEGSGFNVSKMGNVVLQTPVEESKSLAGLPKTIGFLPEASATETQTLEQITSRWLKLNSQTTWSTSDTFDKELLRLKLPYDILQQNQTSPNVLPFLIHKYARFNMKIKIVINSIKFQVGQLQASWMYNSHINKDQLNYDNVFSASQRKHVILNAGSSNWGEIDVPYWSVMSAVNLKNNSDERDQGASVLTLGELSVRVLAPLNVPTGSSAYQSTYFDVFVAFDTPEFRALCDQSINSPFVARPNMELAELVNTTEKVLHIVKPVFDMDKPIKPEVARTIQPVASHSLSTVSGQNEVMYSLRGDPLAQTPGLVFGDGTDATFSSLLSRWSLVNRFDWSNTDRKGTILFQFDSAPIWAKDQYVSTTLASQQFYNLPIIAYLATLEAYWHGDIEIRLDFVATQFHSGSIMIATVPGGENNLDIEKAKNSASSVYSIQENHQIVYRIPYYGNVPLWKTKHNLDRSRDVVAPSKTYIYVMNPLIPMDAIVSAIQVNMYIRAADNFEFATLRTPSCGLPFNLDIKVPTTSQAWVDPNWAAMFTSGSRWTNNYLCLFYNETTDYFTLFINLLHNKVYTVPDDQTVAFSIGTDPVVNYYFRVQYYSDATTLKNVTHIVRCEQYDSYPVVCCFAALTNARNYAATPTQQALETNGLKEIAQGPWAQYTTDAPTVTNRVWVNISADLLTKVPFTQVASSFSAEPNMDELREIAEPVISLDQPAKPTGFGYKVFGEKITSLVEAGKRYQVLGSGIVQGAGGTYQSIIDAPSIVRINSHPIRNFTSKSSGSRDNRLRDGLISLVSAGFAGYRGSMRYKIIVDGISLQNVTWAVVHKFDKRVNNDEDSVQFGYVKNREAADWFDSAYACQVQSTYVNNCLEFEIPFYNRGEYNSMYRVNSDGIYILDNFQTSGEIRVYVSGLRANTTIAFSVLYALGDDFAFSNFQGFPRVFFLDDIPAEPNGEVARRPSEQINNLVDGFSSDGEDFEFVARPNMNPIEYAGVYNDTVEAEPQMDYVKSFFTTPKKLGDLCEVVQKSVGSVGSKVVDSLSSVTSTISNFTVMAADKLHLPSFSSLISSCGGFALTLITQIMQILANPRSKIVLMIAVFSVLCAVLSQKISDMLDHIRKAFSACWAWLFGKNKQNPSDERVAEPNGDTPDDNQATFLSLLWSIVATITGYIGKAPKTMSSFLTGLFVKSGDMFRTHVFGVKFFKDFLELLKRMWSWINVKLGMEKPLYKLTSNDEFLQEWSLCAAILLDPENEQHIISSKEWVGKLFEVQIVGRLIKQAAINTSSHITRDLHRLICETQRKLTEKVDMLIKRKCYVPIRQEPFIAWFVGEPGVGKSHLSQQIMRKLAGDYKLMPDIFSLVAGQKYYDLLQHQKFILLDDFLNWVGDSADDVFAQYLQMSGSNMLSLPRAIAQDKSVLDNFEFLFVTANQMWFDRQCGIKEPEAYNRRRHLTVKVKPSPEFSKGFVNEKAAACAFRKLSKEEKESCKHVVFEIYKDDSTSSMYTISGFDRLYDMIKASADKQREEASEKYYKAVKQHTEALDKATDGATSFNEFFEKIKILVADAKIEGLDVAVKGGKSSIDWIGERLKARYSVLEKSKDKTAIEKEVEEAKGKAIEAIKDLEPKASTSAEPNGPDDIIVEGTTLSDCMEQVAKHAERLSKVLDEAKQRFVTPFGNHYDVPDLPEFSCKDNVTVRPCRGVFEEVGVCQHQYFRFTNSYYYKFSEEVKEQIKLVYKPKVMPDGIFVDPAGCENSYKNDGINSFAVFDAPCTIDNGNIDPVCSWCNQRVMSEDLGRYWSTLIGVLHFKMPNWVDFMKLKEDEVSTLVPPALLSLLLPIYARDKPFVVKMSKGYLGGIFNTIRNGFMAERLIVDGVNHGVYPTEREVRNGVRDDEIREISRSKGLLYDDVTFSNGTSTYKTNEPSSVCKILIVIGLVIAALSCLLMFVDMILCFLEYWGMFSFWEWNKGSPEAQMSTSGDFKVVKQANKATVKAVKMLQSCENGMLDGFTDGRLKKIINNSFFICCTVEEPGKPKVGTRARCLGICGYKAIVLNHYVEYFSKLAKDYGQYCKFELWRQDTKTMEPMCWSKYTFEYSNEGGYCVMTMPKGGYQFRDIRKYMPSEENGNYSSKAQLVEPMEDSVIITPLDVRMDYRRQYVKAPEDSGMQDWEISTKLTYAKEGRGICGAFLYDPDSNTPLIGIHTSGIKQLNVGFSELLLIETFKEYDSGVQIISPNMELDLNQFQPSGPHVVVGHLPADKATYVPKKSRIIPSLAYGVFPTNTEPAPLHPADPRLPPNCSPLELGIEKRCDLIKPFPTSDILKAKEDIDQMLISKCKPVRAEVGILSIKQAIEGFPGLRGFEPLELKTSEGYPWILDRPKNASDKRWMFTMVEEKGVPKCKEIDPVLLATIKDKDVMRRNGVIPPTYYTACLKDARIAKEKVCIPGKTRVFEMSPVDMTIAQRQYCLDFNASYMDCRIFCENTIGINVNSSEWSNLAGTLVSFSPCILAGDYSSYGPRMSLEILHYAWDSMIEWYKWNYRGSDPEGLTTSLESMKFECLNSLLVVGRYVMRPLGGMHSGNVATVILNSLCNSYLIRIAYLGIMKELQKQYASMVHFNKFVMMFSNGDDLIMSVKEEIIYWFNNVTLSNYFAKHGLKYTDETKQGVSMEYRSIFEVSYLKCGFVPHPQRAGEWLAPLDYKSIEDTPQWIWNKDKKPLDATLENFKQAVRLSYGHGEAYFNRIRDACMKFANEHNERISLPTWDELDRDVFEFDKVICYF</sequence>
<evidence type="ECO:0000256" key="6">
    <source>
        <dbReference type="ARBA" id="ARBA00022695"/>
    </source>
</evidence>
<dbReference type="Pfam" id="PF08762">
    <property type="entry name" value="CRPV_capsid"/>
    <property type="match status" value="1"/>
</dbReference>
<dbReference type="InterPro" id="IPR033703">
    <property type="entry name" value="Rhv-like"/>
</dbReference>
<accession>A0AAT9JAD2</accession>
<dbReference type="InterPro" id="IPR024379">
    <property type="entry name" value="Waikavirus_capsid-1"/>
</dbReference>
<proteinExistence type="predicted"/>
<dbReference type="GO" id="GO:0003724">
    <property type="term" value="F:RNA helicase activity"/>
    <property type="evidence" value="ECO:0007669"/>
    <property type="project" value="InterPro"/>
</dbReference>
<dbReference type="Pfam" id="PF00910">
    <property type="entry name" value="RNA_helicase"/>
    <property type="match status" value="1"/>
</dbReference>
<keyword evidence="2" id="KW-0696">RNA-directed RNA polymerase</keyword>
<keyword evidence="4" id="KW-0645">Protease</keyword>
<dbReference type="InterPro" id="IPR000605">
    <property type="entry name" value="Helicase_SF3_ssDNA/RNA_vir"/>
</dbReference>
<evidence type="ECO:0000313" key="16">
    <source>
        <dbReference type="EMBL" id="DBA56420.1"/>
    </source>
</evidence>